<accession>A0A117KB30</accession>
<protein>
    <submittedName>
        <fullName evidence="1">Uncharacterized protein</fullName>
    </submittedName>
</protein>
<gene>
    <name evidence="1" type="ORF">AR686_13395</name>
</gene>
<dbReference type="RefSeq" id="WP_059137263.1">
    <property type="nucleotide sequence ID" value="NZ_LMAI01000007.1"/>
</dbReference>
<proteinExistence type="predicted"/>
<name>A0A117KB30_9FLAO</name>
<sequence length="162" mass="18801">MAALDILEFLDLGRAKSIQSDSEKLSNGEAVILNEVKEKDFGVDLIYLNTDEETNNSFPAVFLKKVANFNDEIYLKDIAETHRKIWNYKKVLFLYVYSETEIRIYNCSETKNGINSLLIKDKRNSEVLNLESHNLINSYYESNHTKIGILKHLIFDFTNNLK</sequence>
<comment type="caution">
    <text evidence="1">The sequence shown here is derived from an EMBL/GenBank/DDBJ whole genome shotgun (WGS) entry which is preliminary data.</text>
</comment>
<reference evidence="1 2" key="1">
    <citation type="submission" date="2015-10" db="EMBL/GenBank/DDBJ databases">
        <title>Genome sequence of Chryseobacterium greenlandense.</title>
        <authorList>
            <person name="Newman J."/>
            <person name="Fischer K."/>
            <person name="Miller J."/>
        </authorList>
    </citation>
    <scope>NUCLEOTIDE SEQUENCE [LARGE SCALE GENOMIC DNA]</scope>
    <source>
        <strain evidence="1 2">UMB34</strain>
    </source>
</reference>
<organism evidence="1 2">
    <name type="scientific">Chryseobacterium aquaticum subsp. greenlandense</name>
    <dbReference type="NCBI Taxonomy" id="345663"/>
    <lineage>
        <taxon>Bacteria</taxon>
        <taxon>Pseudomonadati</taxon>
        <taxon>Bacteroidota</taxon>
        <taxon>Flavobacteriia</taxon>
        <taxon>Flavobacteriales</taxon>
        <taxon>Weeksellaceae</taxon>
        <taxon>Chryseobacterium group</taxon>
        <taxon>Chryseobacterium</taxon>
    </lineage>
</organism>
<dbReference type="EMBL" id="LMAI01000007">
    <property type="protein sequence ID" value="KUJ55366.1"/>
    <property type="molecule type" value="Genomic_DNA"/>
</dbReference>
<dbReference type="Proteomes" id="UP000054388">
    <property type="component" value="Unassembled WGS sequence"/>
</dbReference>
<evidence type="ECO:0000313" key="2">
    <source>
        <dbReference type="Proteomes" id="UP000054388"/>
    </source>
</evidence>
<evidence type="ECO:0000313" key="1">
    <source>
        <dbReference type="EMBL" id="KUJ55366.1"/>
    </source>
</evidence>
<dbReference type="AlphaFoldDB" id="A0A117KB30"/>